<accession>A0A0P8C463</accession>
<dbReference type="EMBL" id="LKCM01000367">
    <property type="protein sequence ID" value="KPQ41375.1"/>
    <property type="molecule type" value="Genomic_DNA"/>
</dbReference>
<evidence type="ECO:0000256" key="1">
    <source>
        <dbReference type="SAM" id="Phobius"/>
    </source>
</evidence>
<proteinExistence type="predicted"/>
<protein>
    <submittedName>
        <fullName evidence="2">Uncharacterized protein</fullName>
    </submittedName>
</protein>
<feature type="transmembrane region" description="Helical" evidence="1">
    <location>
        <begin position="20"/>
        <end position="42"/>
    </location>
</feature>
<dbReference type="Proteomes" id="UP000050360">
    <property type="component" value="Unassembled WGS sequence"/>
</dbReference>
<keyword evidence="1" id="KW-0472">Membrane</keyword>
<evidence type="ECO:0000313" key="2">
    <source>
        <dbReference type="EMBL" id="KPQ41375.1"/>
    </source>
</evidence>
<name>A0A0P8C463_9EURY</name>
<comment type="caution">
    <text evidence="2">The sequence shown here is derived from an EMBL/GenBank/DDBJ whole genome shotgun (WGS) entry which is preliminary data.</text>
</comment>
<keyword evidence="1" id="KW-1133">Transmembrane helix</keyword>
<keyword evidence="1" id="KW-0812">Transmembrane</keyword>
<dbReference type="AlphaFoldDB" id="A0A0P8C463"/>
<organism evidence="2 3">
    <name type="scientific">Candidatus Methanoperedens nitratireducens</name>
    <dbReference type="NCBI Taxonomy" id="1392998"/>
    <lineage>
        <taxon>Archaea</taxon>
        <taxon>Methanobacteriati</taxon>
        <taxon>Methanobacteriota</taxon>
        <taxon>Stenosarchaea group</taxon>
        <taxon>Methanomicrobia</taxon>
        <taxon>Methanosarcinales</taxon>
        <taxon>ANME-2 cluster</taxon>
        <taxon>Candidatus Methanoperedentaceae</taxon>
        <taxon>Candidatus Methanoperedens</taxon>
    </lineage>
</organism>
<reference evidence="2 3" key="1">
    <citation type="submission" date="2015-09" db="EMBL/GenBank/DDBJ databases">
        <title>A metagenomics-based metabolic model of nitrate-dependent anaerobic oxidation of methane by Methanoperedens-like archaea.</title>
        <authorList>
            <person name="Arshad A."/>
            <person name="Speth D.R."/>
            <person name="De Graaf R.M."/>
            <person name="Op Den Camp H.J."/>
            <person name="Jetten M.S."/>
            <person name="Welte C.U."/>
        </authorList>
    </citation>
    <scope>NUCLEOTIDE SEQUENCE [LARGE SCALE GENOMIC DNA]</scope>
</reference>
<evidence type="ECO:0000313" key="3">
    <source>
        <dbReference type="Proteomes" id="UP000050360"/>
    </source>
</evidence>
<sequence length="177" mass="19362">MTPDNFLDNDSAAEGLPMRLVVTVILLSVIIGLSAKAVYLFIDNANEKKLKGQLDLIDKRASLIYIQGGAQDIDDPADFSGTVENIHVEIPDNAAFVVFGGMPTTDGNVSPPESGNLHTDNVFYYVLNDGRVQTRSSIARFSSNTTGLDRPFVLYPGEYDLTMELVKNKNGTYVKIE</sequence>
<gene>
    <name evidence="2" type="ORF">MPEBLZ_04084</name>
</gene>